<evidence type="ECO:0000313" key="3">
    <source>
        <dbReference type="EMBL" id="CAL1157321.1"/>
    </source>
</evidence>
<gene>
    <name evidence="2" type="ORF">C1SCF055_LOCUS29770</name>
</gene>
<proteinExistence type="predicted"/>
<dbReference type="EMBL" id="CAMXCT020003336">
    <property type="protein sequence ID" value="CAL1157321.1"/>
    <property type="molecule type" value="Genomic_DNA"/>
</dbReference>
<dbReference type="OrthoDB" id="490108at2759"/>
<reference evidence="3" key="2">
    <citation type="submission" date="2024-04" db="EMBL/GenBank/DDBJ databases">
        <authorList>
            <person name="Chen Y."/>
            <person name="Shah S."/>
            <person name="Dougan E. K."/>
            <person name="Thang M."/>
            <person name="Chan C."/>
        </authorList>
    </citation>
    <scope>NUCLEOTIDE SEQUENCE [LARGE SCALE GENOMIC DNA]</scope>
</reference>
<evidence type="ECO:0000313" key="4">
    <source>
        <dbReference type="Proteomes" id="UP001152797"/>
    </source>
</evidence>
<sequence>MLMKGEDEAEATGVAVVQLPLPKGILLLTFSDWSVWLQTCLSLTAVIYVWLLPWLQTTAWAHTCQPETVEGEVWEYPHCAYLIDWSWVRKILEFLHFNNWFEAGASVSDYIANAQATGGMAACEFWPCMFLYLPNRWVDSPGAYISLIIFQVFFGLFLMNPVTSGLCMHTLVVGIFCNAGLAHTFIMGFHLDRLPSWRARACKIFRVGAILGFAGVIFTGMVCLISSWIGANAPFFFWFCESLGLSSMSLFVICFRYEDVSQLPH</sequence>
<keyword evidence="1" id="KW-0812">Transmembrane</keyword>
<protein>
    <submittedName>
        <fullName evidence="2">Uncharacterized protein</fullName>
    </submittedName>
</protein>
<feature type="transmembrane region" description="Helical" evidence="1">
    <location>
        <begin position="204"/>
        <end position="229"/>
    </location>
</feature>
<dbReference type="EMBL" id="CAMXCT010003336">
    <property type="protein sequence ID" value="CAI4003946.1"/>
    <property type="molecule type" value="Genomic_DNA"/>
</dbReference>
<keyword evidence="1" id="KW-0472">Membrane</keyword>
<feature type="transmembrane region" description="Helical" evidence="1">
    <location>
        <begin position="171"/>
        <end position="192"/>
    </location>
</feature>
<feature type="transmembrane region" description="Helical" evidence="1">
    <location>
        <begin position="35"/>
        <end position="55"/>
    </location>
</feature>
<organism evidence="2">
    <name type="scientific">Cladocopium goreaui</name>
    <dbReference type="NCBI Taxonomy" id="2562237"/>
    <lineage>
        <taxon>Eukaryota</taxon>
        <taxon>Sar</taxon>
        <taxon>Alveolata</taxon>
        <taxon>Dinophyceae</taxon>
        <taxon>Suessiales</taxon>
        <taxon>Symbiodiniaceae</taxon>
        <taxon>Cladocopium</taxon>
    </lineage>
</organism>
<feature type="transmembrane region" description="Helical" evidence="1">
    <location>
        <begin position="142"/>
        <end position="159"/>
    </location>
</feature>
<reference evidence="2" key="1">
    <citation type="submission" date="2022-10" db="EMBL/GenBank/DDBJ databases">
        <authorList>
            <person name="Chen Y."/>
            <person name="Dougan E. K."/>
            <person name="Chan C."/>
            <person name="Rhodes N."/>
            <person name="Thang M."/>
        </authorList>
    </citation>
    <scope>NUCLEOTIDE SEQUENCE</scope>
</reference>
<evidence type="ECO:0000256" key="1">
    <source>
        <dbReference type="SAM" id="Phobius"/>
    </source>
</evidence>
<comment type="caution">
    <text evidence="2">The sequence shown here is derived from an EMBL/GenBank/DDBJ whole genome shotgun (WGS) entry which is preliminary data.</text>
</comment>
<name>A0A9P1D8I0_9DINO</name>
<dbReference type="AlphaFoldDB" id="A0A9P1D8I0"/>
<evidence type="ECO:0000313" key="2">
    <source>
        <dbReference type="EMBL" id="CAI4003946.1"/>
    </source>
</evidence>
<feature type="transmembrane region" description="Helical" evidence="1">
    <location>
        <begin position="235"/>
        <end position="255"/>
    </location>
</feature>
<accession>A0A9P1D8I0</accession>
<dbReference type="EMBL" id="CAMXCT030003336">
    <property type="protein sequence ID" value="CAL4791258.1"/>
    <property type="molecule type" value="Genomic_DNA"/>
</dbReference>
<keyword evidence="4" id="KW-1185">Reference proteome</keyword>
<keyword evidence="1" id="KW-1133">Transmembrane helix</keyword>
<dbReference type="Proteomes" id="UP001152797">
    <property type="component" value="Unassembled WGS sequence"/>
</dbReference>